<keyword evidence="3" id="KW-1185">Reference proteome</keyword>
<dbReference type="RefSeq" id="WP_066710530.1">
    <property type="nucleotide sequence ID" value="NZ_JBHIWA010000033.1"/>
</dbReference>
<protein>
    <submittedName>
        <fullName evidence="2">Uncharacterized protein</fullName>
    </submittedName>
</protein>
<proteinExistence type="predicted"/>
<evidence type="ECO:0000256" key="1">
    <source>
        <dbReference type="SAM" id="MobiDB-lite"/>
    </source>
</evidence>
<gene>
    <name evidence="2" type="ORF">COA07_01180</name>
</gene>
<organism evidence="2 3">
    <name type="scientific">Sphingomonas adhaesiva</name>
    <dbReference type="NCBI Taxonomy" id="28212"/>
    <lineage>
        <taxon>Bacteria</taxon>
        <taxon>Pseudomonadati</taxon>
        <taxon>Pseudomonadota</taxon>
        <taxon>Alphaproteobacteria</taxon>
        <taxon>Sphingomonadales</taxon>
        <taxon>Sphingomonadaceae</taxon>
        <taxon>Sphingomonas</taxon>
    </lineage>
</organism>
<evidence type="ECO:0000313" key="2">
    <source>
        <dbReference type="EMBL" id="PCG15636.1"/>
    </source>
</evidence>
<name>A0A2A4IBS1_9SPHN</name>
<dbReference type="EMBL" id="NWVC01000001">
    <property type="protein sequence ID" value="PCG15636.1"/>
    <property type="molecule type" value="Genomic_DNA"/>
</dbReference>
<dbReference type="AlphaFoldDB" id="A0A2A4IBS1"/>
<evidence type="ECO:0000313" key="3">
    <source>
        <dbReference type="Proteomes" id="UP000218323"/>
    </source>
</evidence>
<reference evidence="2 3" key="1">
    <citation type="submission" date="2017-09" db="EMBL/GenBank/DDBJ databases">
        <title>Sphingomonas adhaesiva DSM 7418, whole genome shotgun sequence.</title>
        <authorList>
            <person name="Feng G."/>
            <person name="Zhu H."/>
        </authorList>
    </citation>
    <scope>NUCLEOTIDE SEQUENCE [LARGE SCALE GENOMIC DNA]</scope>
    <source>
        <strain evidence="2 3">DSM 7418</strain>
    </source>
</reference>
<sequence>MAAGASVRADAPGGAHRLCADRPAADPPRGGRTIEIESIPLDRLGAITTRERRDGSGDLSVRTGARIDADGDRVPDHFHIHDVADVAALRRLLAARTPG</sequence>
<feature type="region of interest" description="Disordered" evidence="1">
    <location>
        <begin position="1"/>
        <end position="33"/>
    </location>
</feature>
<comment type="caution">
    <text evidence="2">The sequence shown here is derived from an EMBL/GenBank/DDBJ whole genome shotgun (WGS) entry which is preliminary data.</text>
</comment>
<accession>A0A2A4IBS1</accession>
<dbReference type="Proteomes" id="UP000218323">
    <property type="component" value="Unassembled WGS sequence"/>
</dbReference>